<dbReference type="HOGENOM" id="CLU_824083_0_0_1"/>
<evidence type="ECO:0000313" key="3">
    <source>
        <dbReference type="Proteomes" id="UP000009131"/>
    </source>
</evidence>
<feature type="region of interest" description="Disordered" evidence="1">
    <location>
        <begin position="1"/>
        <end position="49"/>
    </location>
</feature>
<proteinExistence type="predicted"/>
<reference evidence="2 3" key="1">
    <citation type="journal article" date="2011" name="J. Gen. Appl. Microbiol.">
        <title>Draft genome sequencing of the enigmatic basidiomycete Mixia osmundae.</title>
        <authorList>
            <person name="Nishida H."/>
            <person name="Nagatsuka Y."/>
            <person name="Sugiyama J."/>
        </authorList>
    </citation>
    <scope>NUCLEOTIDE SEQUENCE [LARGE SCALE GENOMIC DNA]</scope>
    <source>
        <strain evidence="3">CBS 9802 / IAM 14324 / JCM 22182 / KY 12970</strain>
    </source>
</reference>
<organism evidence="2 3">
    <name type="scientific">Mixia osmundae (strain CBS 9802 / IAM 14324 / JCM 22182 / KY 12970)</name>
    <dbReference type="NCBI Taxonomy" id="764103"/>
    <lineage>
        <taxon>Eukaryota</taxon>
        <taxon>Fungi</taxon>
        <taxon>Dikarya</taxon>
        <taxon>Basidiomycota</taxon>
        <taxon>Pucciniomycotina</taxon>
        <taxon>Mixiomycetes</taxon>
        <taxon>Mixiales</taxon>
        <taxon>Mixiaceae</taxon>
        <taxon>Mixia</taxon>
    </lineage>
</organism>
<evidence type="ECO:0000256" key="1">
    <source>
        <dbReference type="SAM" id="MobiDB-lite"/>
    </source>
</evidence>
<feature type="compositionally biased region" description="Basic and acidic residues" evidence="1">
    <location>
        <begin position="1"/>
        <end position="14"/>
    </location>
</feature>
<feature type="compositionally biased region" description="Polar residues" evidence="1">
    <location>
        <begin position="98"/>
        <end position="110"/>
    </location>
</feature>
<comment type="caution">
    <text evidence="2">The sequence shown here is derived from an EMBL/GenBank/DDBJ whole genome shotgun (WGS) entry which is preliminary data.</text>
</comment>
<evidence type="ECO:0000313" key="2">
    <source>
        <dbReference type="EMBL" id="GAA97440.1"/>
    </source>
</evidence>
<name>G7E3N0_MIXOS</name>
<sequence>MANRLRIFDDENRVEPSTARHKSTNLLKQGRSGVTPAGKAALSTPGRPRQPLLVDITNTGATKTPGHASKANKPTFALDVTSTPLRTVPSTPLPGPSVQRTASKPTSNLLGTELYSPGMFRTPSPGKRRSRSTRSLLVRPDLLEERIQEDAKEEERIRQAEAAAEATRLRLLQEADEDREVELPAFGGRCEEELFEPDHITVNREELEALAKRIDYPSISYERALENLWGLHDEPIAPFEPAFEPMPDLSFLRSASEDSDPDDSLLTPRRSSTTSKRKTKGRSSLPLPIPSTARRFPTEKPLRLTASKIPVPIARLSPRKITPQLIDGLVEDFRFSLYCLVELIGSRLSHMKGNKGQCMSFYYISSSLLLIR</sequence>
<keyword evidence="3" id="KW-1185">Reference proteome</keyword>
<accession>G7E3N0</accession>
<feature type="compositionally biased region" description="Low complexity" evidence="1">
    <location>
        <begin position="264"/>
        <end position="274"/>
    </location>
</feature>
<gene>
    <name evidence="2" type="primary">Mo04119</name>
    <name evidence="2" type="ORF">E5Q_04119</name>
</gene>
<dbReference type="EMBL" id="BABT02000119">
    <property type="protein sequence ID" value="GAA97440.1"/>
    <property type="molecule type" value="Genomic_DNA"/>
</dbReference>
<protein>
    <submittedName>
        <fullName evidence="2">Uncharacterized protein</fullName>
    </submittedName>
</protein>
<feature type="region of interest" description="Disordered" evidence="1">
    <location>
        <begin position="82"/>
        <end position="135"/>
    </location>
</feature>
<feature type="region of interest" description="Disordered" evidence="1">
    <location>
        <begin position="252"/>
        <end position="290"/>
    </location>
</feature>
<dbReference type="AlphaFoldDB" id="G7E3N0"/>
<dbReference type="InParanoid" id="G7E3N0"/>
<dbReference type="Proteomes" id="UP000009131">
    <property type="component" value="Unassembled WGS sequence"/>
</dbReference>
<reference evidence="2 3" key="2">
    <citation type="journal article" date="2012" name="Open Biol.">
        <title>Characteristics of nucleosomes and linker DNA regions on the genome of the basidiomycete Mixia osmundae revealed by mono- and dinucleosome mapping.</title>
        <authorList>
            <person name="Nishida H."/>
            <person name="Kondo S."/>
            <person name="Matsumoto T."/>
            <person name="Suzuki Y."/>
            <person name="Yoshikawa H."/>
            <person name="Taylor T.D."/>
            <person name="Sugiyama J."/>
        </authorList>
    </citation>
    <scope>NUCLEOTIDE SEQUENCE [LARGE SCALE GENOMIC DNA]</scope>
    <source>
        <strain evidence="3">CBS 9802 / IAM 14324 / JCM 22182 / KY 12970</strain>
    </source>
</reference>